<organism evidence="1 2">
    <name type="scientific">Aquamicrobium segne</name>
    <dbReference type="NCBI Taxonomy" id="469547"/>
    <lineage>
        <taxon>Bacteria</taxon>
        <taxon>Pseudomonadati</taxon>
        <taxon>Pseudomonadota</taxon>
        <taxon>Alphaproteobacteria</taxon>
        <taxon>Hyphomicrobiales</taxon>
        <taxon>Phyllobacteriaceae</taxon>
        <taxon>Aquamicrobium</taxon>
    </lineage>
</organism>
<dbReference type="EMBL" id="JBHSLL010000002">
    <property type="protein sequence ID" value="MFC5384392.1"/>
    <property type="molecule type" value="Genomic_DNA"/>
</dbReference>
<name>A0ABW0GSP8_9HYPH</name>
<sequence>MPAQIYGDHQNAAAPLKAPTILKSHHAPAFFRQCRGLSRSFLPAPRKPVIWMLLALTYQVGKTLAVLPAFTKSKAAKESVGSFFAVKGCWQRLHQAFLKIRNHREPITA</sequence>
<accession>A0ABW0GSP8</accession>
<comment type="caution">
    <text evidence="1">The sequence shown here is derived from an EMBL/GenBank/DDBJ whole genome shotgun (WGS) entry which is preliminary data.</text>
</comment>
<dbReference type="Proteomes" id="UP001596016">
    <property type="component" value="Unassembled WGS sequence"/>
</dbReference>
<evidence type="ECO:0000313" key="2">
    <source>
        <dbReference type="Proteomes" id="UP001596016"/>
    </source>
</evidence>
<reference evidence="2" key="1">
    <citation type="journal article" date="2019" name="Int. J. Syst. Evol. Microbiol.">
        <title>The Global Catalogue of Microorganisms (GCM) 10K type strain sequencing project: providing services to taxonomists for standard genome sequencing and annotation.</title>
        <authorList>
            <consortium name="The Broad Institute Genomics Platform"/>
            <consortium name="The Broad Institute Genome Sequencing Center for Infectious Disease"/>
            <person name="Wu L."/>
            <person name="Ma J."/>
        </authorList>
    </citation>
    <scope>NUCLEOTIDE SEQUENCE [LARGE SCALE GENOMIC DNA]</scope>
    <source>
        <strain evidence="2">CGMCC 4.1415</strain>
    </source>
</reference>
<proteinExistence type="predicted"/>
<evidence type="ECO:0000313" key="1">
    <source>
        <dbReference type="EMBL" id="MFC5384392.1"/>
    </source>
</evidence>
<evidence type="ECO:0008006" key="3">
    <source>
        <dbReference type="Google" id="ProtNLM"/>
    </source>
</evidence>
<protein>
    <recommendedName>
        <fullName evidence="3">Transposase</fullName>
    </recommendedName>
</protein>
<gene>
    <name evidence="1" type="ORF">ACFPLB_00215</name>
</gene>
<keyword evidence="2" id="KW-1185">Reference proteome</keyword>
<dbReference type="RefSeq" id="WP_378227280.1">
    <property type="nucleotide sequence ID" value="NZ_JBHSLL010000002.1"/>
</dbReference>